<dbReference type="GO" id="GO:0005634">
    <property type="term" value="C:nucleus"/>
    <property type="evidence" value="ECO:0007669"/>
    <property type="project" value="TreeGrafter"/>
</dbReference>
<accession>A0AAD5V7N6</accession>
<dbReference type="Pfam" id="PF09184">
    <property type="entry name" value="PPP4R2"/>
    <property type="match status" value="1"/>
</dbReference>
<comment type="caution">
    <text evidence="3">The sequence shown here is derived from an EMBL/GenBank/DDBJ whole genome shotgun (WGS) entry which is preliminary data.</text>
</comment>
<feature type="compositionally biased region" description="Polar residues" evidence="2">
    <location>
        <begin position="274"/>
        <end position="285"/>
    </location>
</feature>
<dbReference type="GO" id="GO:0005737">
    <property type="term" value="C:cytoplasm"/>
    <property type="evidence" value="ECO:0007669"/>
    <property type="project" value="TreeGrafter"/>
</dbReference>
<dbReference type="Proteomes" id="UP001212997">
    <property type="component" value="Unassembled WGS sequence"/>
</dbReference>
<dbReference type="PANTHER" id="PTHR16487">
    <property type="entry name" value="PPP4R2-RELATED PROTEIN"/>
    <property type="match status" value="1"/>
</dbReference>
<proteinExistence type="inferred from homology"/>
<evidence type="ECO:0000256" key="1">
    <source>
        <dbReference type="ARBA" id="ARBA00009207"/>
    </source>
</evidence>
<dbReference type="GO" id="GO:0030289">
    <property type="term" value="C:protein phosphatase 4 complex"/>
    <property type="evidence" value="ECO:0007669"/>
    <property type="project" value="InterPro"/>
</dbReference>
<keyword evidence="4" id="KW-1185">Reference proteome</keyword>
<feature type="region of interest" description="Disordered" evidence="2">
    <location>
        <begin position="186"/>
        <end position="206"/>
    </location>
</feature>
<evidence type="ECO:0000313" key="4">
    <source>
        <dbReference type="Proteomes" id="UP001212997"/>
    </source>
</evidence>
<dbReference type="InterPro" id="IPR015267">
    <property type="entry name" value="PPP4R2"/>
</dbReference>
<organism evidence="3 4">
    <name type="scientific">Meripilus lineatus</name>
    <dbReference type="NCBI Taxonomy" id="2056292"/>
    <lineage>
        <taxon>Eukaryota</taxon>
        <taxon>Fungi</taxon>
        <taxon>Dikarya</taxon>
        <taxon>Basidiomycota</taxon>
        <taxon>Agaricomycotina</taxon>
        <taxon>Agaricomycetes</taxon>
        <taxon>Polyporales</taxon>
        <taxon>Meripilaceae</taxon>
        <taxon>Meripilus</taxon>
    </lineage>
</organism>
<protein>
    <recommendedName>
        <fullName evidence="5">PPP4R2-domain-containing protein</fullName>
    </recommendedName>
</protein>
<dbReference type="GO" id="GO:0019888">
    <property type="term" value="F:protein phosphatase regulator activity"/>
    <property type="evidence" value="ECO:0007669"/>
    <property type="project" value="InterPro"/>
</dbReference>
<dbReference type="EMBL" id="JANAWD010000116">
    <property type="protein sequence ID" value="KAJ3486589.1"/>
    <property type="molecule type" value="Genomic_DNA"/>
</dbReference>
<sequence>MSAESETAFDHPGTVISQSLNKLAHKTAFEWVEYDALLEQIASTDVIDAEWTRLRDMIKSKIEKNIAYYLAHPPKDETAAVQVASLGPPRNLPNGGLRLPPFPPRIRLEGNPNEAPKHNLNAREANESKEVIFGLLDQFDGPPFTIQRVCELCLRPGIYKYIGKYLRAVEKSLLVTSTWDAFPVTEESTNHTNSHPPPVGGAMLSTPSTPIFSPIPFLHSDARRSQSRSPPPSPLVLPDGSLTTNVPPISDSAEPKVLGLVDELDDPNPEHLSNHLQPLSSTTTVDPKPIPGSLQYRFVRAGTEGGTNGESSGSDEGEQMAVDESENKENQSD</sequence>
<dbReference type="AlphaFoldDB" id="A0AAD5V7N6"/>
<reference evidence="3" key="1">
    <citation type="submission" date="2022-07" db="EMBL/GenBank/DDBJ databases">
        <title>Genome Sequence of Physisporinus lineatus.</title>
        <authorList>
            <person name="Buettner E."/>
        </authorList>
    </citation>
    <scope>NUCLEOTIDE SEQUENCE</scope>
    <source>
        <strain evidence="3">VT162</strain>
    </source>
</reference>
<evidence type="ECO:0000313" key="3">
    <source>
        <dbReference type="EMBL" id="KAJ3486589.1"/>
    </source>
</evidence>
<evidence type="ECO:0000256" key="2">
    <source>
        <dbReference type="SAM" id="MobiDB-lite"/>
    </source>
</evidence>
<gene>
    <name evidence="3" type="ORF">NLI96_g4128</name>
</gene>
<dbReference type="PANTHER" id="PTHR16487:SF0">
    <property type="entry name" value="PROTEIN PHOSPHATASE 4 REGULATORY SUBUNIT 2-RELATED"/>
    <property type="match status" value="1"/>
</dbReference>
<feature type="region of interest" description="Disordered" evidence="2">
    <location>
        <begin position="221"/>
        <end position="333"/>
    </location>
</feature>
<name>A0AAD5V7N6_9APHY</name>
<evidence type="ECO:0008006" key="5">
    <source>
        <dbReference type="Google" id="ProtNLM"/>
    </source>
</evidence>
<comment type="similarity">
    <text evidence="1">Belongs to the PPP4R2 family.</text>
</comment>
<feature type="compositionally biased region" description="Acidic residues" evidence="2">
    <location>
        <begin position="313"/>
        <end position="324"/>
    </location>
</feature>